<evidence type="ECO:0000259" key="2">
    <source>
        <dbReference type="Pfam" id="PF14111"/>
    </source>
</evidence>
<reference evidence="4 5" key="1">
    <citation type="submission" date="2018-04" db="EMBL/GenBank/DDBJ databases">
        <authorList>
            <person name="Vogel A."/>
        </authorList>
    </citation>
    <scope>NUCLEOTIDE SEQUENCE [LARGE SCALE GENOMIC DNA]</scope>
</reference>
<evidence type="ECO:0000313" key="4">
    <source>
        <dbReference type="EMBL" id="VFQ74846.1"/>
    </source>
</evidence>
<dbReference type="Gene3D" id="3.60.10.10">
    <property type="entry name" value="Endonuclease/exonuclease/phosphatase"/>
    <property type="match status" value="1"/>
</dbReference>
<dbReference type="OrthoDB" id="1001388at2759"/>
<dbReference type="EMBL" id="OOIL02001381">
    <property type="protein sequence ID" value="VFQ74846.1"/>
    <property type="molecule type" value="Genomic_DNA"/>
</dbReference>
<dbReference type="AlphaFoldDB" id="A0A484LFD6"/>
<feature type="domain" description="Zinc knuckle CX2CX4HX4C" evidence="3">
    <location>
        <begin position="186"/>
        <end position="231"/>
    </location>
</feature>
<dbReference type="Pfam" id="PF14111">
    <property type="entry name" value="DUF4283"/>
    <property type="match status" value="1"/>
</dbReference>
<evidence type="ECO:0000259" key="3">
    <source>
        <dbReference type="Pfam" id="PF14392"/>
    </source>
</evidence>
<protein>
    <recommendedName>
        <fullName evidence="6">CCHC-type domain-containing protein</fullName>
    </recommendedName>
</protein>
<keyword evidence="5" id="KW-1185">Reference proteome</keyword>
<sequence length="876" mass="101537">MSSDPTGQTDINVRLAGISLEEEEEPVPVFLPEQDQVQQIPAMPEVWTLVGRFLTDRPIKVEYMKQVLAMVWRPVCGVQIREFGQNRFLFHFFHQSDMERVLNEGPWAFENSSLVCREVLQGDIPTHISLDWLDIWVQIHDLPMGYTSEAVLIQIANYVGKFVQNDKRNSDGPWKQFYRVRVSINVIKPIKRRMKLLKRDGSWVWVNFKYERLHLFCFFCGLLGHSEKFCLGARNAKIPIEEYPFGSWLRASSNKGQKNLSSPWLIPLGQFTSDLVKSRMETTQSQAQEEVNDARGVLAAPKRRREGPELMDSVLSPNANPFLTAGPGSQARRSHESSKLELLWVGQTTDSSGTCGPWKANFSVNLLSFSKNHIDVMVCDPNGIKWRITGFYGYPERHKREDSWRLLRHLKASSTAPWVVIGDFNDLLFQYEKRGRTSHPNSLISGFSKCVEDCNLLQVPFVGYPYTWEKWKGKPEWVEEKLDRALALESWLVLFPNAKVINSLTGHSDHSALFLDVKAHRSRCSYMPRGRRFRFENAWTQDVECRRIIEDCWYSHGQCGLLRLLYTCGARLQAWGGPQVANFKKRLESLRAQQNTIRDYRDPSSLEQFRTLEFEISKLESQENIYWRQRSKQHWLRNSDLNTRFFHNYASSRRRKNMLTRLKDESVDDNFFNMVPNWINEEKRGLSLLFQREQALKTIHGCIVARGAPPISHLFFDDSLLFFKANLQEAEVIKNCLAIYERLSGQAVNFQKSNICFSKNTRPEVRHEVAQFLQVNEASDFGKYLGLPSFIGRNKRLVFSYIEEKVSQRITGWHKKFLSKAGKEILLKTVAQALPIYAMSVFLLSDSLCSSIQSENGSEPKFHLEEYYGDPWLYPV</sequence>
<dbReference type="InterPro" id="IPR025558">
    <property type="entry name" value="DUF4283"/>
</dbReference>
<organism evidence="4 5">
    <name type="scientific">Cuscuta campestris</name>
    <dbReference type="NCBI Taxonomy" id="132261"/>
    <lineage>
        <taxon>Eukaryota</taxon>
        <taxon>Viridiplantae</taxon>
        <taxon>Streptophyta</taxon>
        <taxon>Embryophyta</taxon>
        <taxon>Tracheophyta</taxon>
        <taxon>Spermatophyta</taxon>
        <taxon>Magnoliopsida</taxon>
        <taxon>eudicotyledons</taxon>
        <taxon>Gunneridae</taxon>
        <taxon>Pentapetalae</taxon>
        <taxon>asterids</taxon>
        <taxon>lamiids</taxon>
        <taxon>Solanales</taxon>
        <taxon>Convolvulaceae</taxon>
        <taxon>Cuscuteae</taxon>
        <taxon>Cuscuta</taxon>
        <taxon>Cuscuta subgen. Grammica</taxon>
        <taxon>Cuscuta sect. Cleistogrammica</taxon>
    </lineage>
</organism>
<feature type="domain" description="DUF4283" evidence="2">
    <location>
        <begin position="47"/>
        <end position="115"/>
    </location>
</feature>
<proteinExistence type="predicted"/>
<dbReference type="GO" id="GO:0003824">
    <property type="term" value="F:catalytic activity"/>
    <property type="evidence" value="ECO:0007669"/>
    <property type="project" value="InterPro"/>
</dbReference>
<dbReference type="InterPro" id="IPR025836">
    <property type="entry name" value="Zn_knuckle_CX2CX4HX4C"/>
</dbReference>
<name>A0A484LFD6_9ASTE</name>
<dbReference type="PANTHER" id="PTHR31286">
    <property type="entry name" value="GLYCINE-RICH CELL WALL STRUCTURAL PROTEIN 1.8-LIKE"/>
    <property type="match status" value="1"/>
</dbReference>
<accession>A0A484LFD6</accession>
<gene>
    <name evidence="4" type="ORF">CCAM_LOCUS16622</name>
</gene>
<dbReference type="Pfam" id="PF14392">
    <property type="entry name" value="zf-CCHC_4"/>
    <property type="match status" value="1"/>
</dbReference>
<dbReference type="InterPro" id="IPR005135">
    <property type="entry name" value="Endo/exonuclease/phosphatase"/>
</dbReference>
<dbReference type="PANTHER" id="PTHR31286:SF183">
    <property type="entry name" value="CCHC-TYPE DOMAIN-CONTAINING PROTEIN"/>
    <property type="match status" value="1"/>
</dbReference>
<evidence type="ECO:0000313" key="5">
    <source>
        <dbReference type="Proteomes" id="UP000595140"/>
    </source>
</evidence>
<dbReference type="InterPro" id="IPR040256">
    <property type="entry name" value="At4g02000-like"/>
</dbReference>
<evidence type="ECO:0008006" key="6">
    <source>
        <dbReference type="Google" id="ProtNLM"/>
    </source>
</evidence>
<dbReference type="InterPro" id="IPR036691">
    <property type="entry name" value="Endo/exonu/phosph_ase_sf"/>
</dbReference>
<dbReference type="Pfam" id="PF03372">
    <property type="entry name" value="Exo_endo_phos"/>
    <property type="match status" value="1"/>
</dbReference>
<evidence type="ECO:0000259" key="1">
    <source>
        <dbReference type="Pfam" id="PF03372"/>
    </source>
</evidence>
<dbReference type="SUPFAM" id="SSF56219">
    <property type="entry name" value="DNase I-like"/>
    <property type="match status" value="1"/>
</dbReference>
<feature type="domain" description="Endonuclease/exonuclease/phosphatase" evidence="1">
    <location>
        <begin position="373"/>
        <end position="487"/>
    </location>
</feature>
<dbReference type="Proteomes" id="UP000595140">
    <property type="component" value="Unassembled WGS sequence"/>
</dbReference>